<feature type="region of interest" description="Disordered" evidence="6">
    <location>
        <begin position="410"/>
        <end position="442"/>
    </location>
</feature>
<organism evidence="8 9">
    <name type="scientific">Chlamydomonas incerta</name>
    <dbReference type="NCBI Taxonomy" id="51695"/>
    <lineage>
        <taxon>Eukaryota</taxon>
        <taxon>Viridiplantae</taxon>
        <taxon>Chlorophyta</taxon>
        <taxon>core chlorophytes</taxon>
        <taxon>Chlorophyceae</taxon>
        <taxon>CS clade</taxon>
        <taxon>Chlamydomonadales</taxon>
        <taxon>Chlamydomonadaceae</taxon>
        <taxon>Chlamydomonas</taxon>
    </lineage>
</organism>
<feature type="compositionally biased region" description="Low complexity" evidence="6">
    <location>
        <begin position="492"/>
        <end position="503"/>
    </location>
</feature>
<dbReference type="GO" id="GO:0004674">
    <property type="term" value="F:protein serine/threonine kinase activity"/>
    <property type="evidence" value="ECO:0007669"/>
    <property type="project" value="UniProtKB-KW"/>
</dbReference>
<dbReference type="SUPFAM" id="SSF56112">
    <property type="entry name" value="Protein kinase-like (PK-like)"/>
    <property type="match status" value="2"/>
</dbReference>
<evidence type="ECO:0000313" key="9">
    <source>
        <dbReference type="Proteomes" id="UP000650467"/>
    </source>
</evidence>
<feature type="compositionally biased region" description="Low complexity" evidence="6">
    <location>
        <begin position="650"/>
        <end position="669"/>
    </location>
</feature>
<dbReference type="Proteomes" id="UP000650467">
    <property type="component" value="Unassembled WGS sequence"/>
</dbReference>
<keyword evidence="4" id="KW-0418">Kinase</keyword>
<feature type="region of interest" description="Disordered" evidence="6">
    <location>
        <begin position="1077"/>
        <end position="1096"/>
    </location>
</feature>
<dbReference type="Gene3D" id="1.10.510.10">
    <property type="entry name" value="Transferase(Phosphotransferase) domain 1"/>
    <property type="match status" value="2"/>
</dbReference>
<dbReference type="Gene3D" id="3.30.200.20">
    <property type="entry name" value="Phosphorylase Kinase, domain 1"/>
    <property type="match status" value="2"/>
</dbReference>
<protein>
    <recommendedName>
        <fullName evidence="7">Protein kinase domain-containing protein</fullName>
    </recommendedName>
</protein>
<keyword evidence="1" id="KW-0723">Serine/threonine-protein kinase</keyword>
<proteinExistence type="predicted"/>
<evidence type="ECO:0000256" key="6">
    <source>
        <dbReference type="SAM" id="MobiDB-lite"/>
    </source>
</evidence>
<reference evidence="8" key="1">
    <citation type="journal article" date="2020" name="bioRxiv">
        <title>Comparative genomics of Chlamydomonas.</title>
        <authorList>
            <person name="Craig R.J."/>
            <person name="Hasan A.R."/>
            <person name="Ness R.W."/>
            <person name="Keightley P.D."/>
        </authorList>
    </citation>
    <scope>NUCLEOTIDE SEQUENCE</scope>
    <source>
        <strain evidence="8">SAG 7.73</strain>
    </source>
</reference>
<feature type="compositionally biased region" description="Low complexity" evidence="6">
    <location>
        <begin position="271"/>
        <end position="283"/>
    </location>
</feature>
<feature type="compositionally biased region" description="Gly residues" evidence="6">
    <location>
        <begin position="85"/>
        <end position="98"/>
    </location>
</feature>
<feature type="domain" description="Protein kinase" evidence="7">
    <location>
        <begin position="594"/>
        <end position="988"/>
    </location>
</feature>
<feature type="region of interest" description="Disordered" evidence="6">
    <location>
        <begin position="42"/>
        <end position="114"/>
    </location>
</feature>
<evidence type="ECO:0000313" key="8">
    <source>
        <dbReference type="EMBL" id="KAG2443865.1"/>
    </source>
</evidence>
<sequence length="1121" mass="114260">MADLFEKTASTWRQLASAFQADLEKRVAGDLAGQTTLANLDLRRVSGAGDPSNPQRKQPQPQQHQRQHPQQQQQQQQQGQQPGKAGPGCGAAAGGAGARRGHGQAAGPQRRPESAHAKALCRRCAMAAAGEAGTPAAIAAAAAAPPAPERSPSAGSAGSSNDNCGGGGDLKPQPSGPSPDCVLSPVSPSSSPSRRDSLSTPAVSDDGSGGGGVAAATGAAPKAAAAAVVVAAAEAVAAAPQAPISGPPRPPALQAPQAPQPQQAPKPQPQPQSQQPQAPLLRRPATLRLRCIVRDPLTASMLATATGHVDDPAVPLRRTRGAGAAASPPRSATGSSSGSAAAPPPHAAAEPPGSLLLIEEAVLGRGAFGFVTLVSDAVTDQPYALKRLRRSDVSVRHVMQEQEAVRSLMLDVEQSSSDEEEGGSDDNEGADGEGEGEEEDGERWCACCGAALEASEPAGVEGAATPAAGAPSCAATASGAGGGGRCGGPSGSGACSGSRGSSTVHVHASASTSSYNGTSEPGTAPSAIPAAAPPITRVYSGRCAAAAAAAAAGAPPPACACRFCAAEAAALATSPAGGVRRVGLAAATAPGATAATTSGATMGAARAAWMAKQRAMGWLAEGPAAAAGAAAAQTSLQRVGSVPRDAHGRQQQQQQQTQQQRQQQQEQPQACKRERRPHNCLSRQSKKGRGTAFCVRQLGTFQDDHYLYLLLEYCPGGDLDRLARAHTRKTLVPRSTWIAQVVAGPAIVWRGLPEAAVRFYAAGLVIALQELHARHVVYRDLKPGNVLLDGGGYPRLADFGMAKPLGGPGGRATSACGTLDFMAPEVVKIECEALAREGRGVVAGGLLDNCRRLAAEDDKLNNNKNNNRNNDGGGGGAGGGGGGGGRRTRRDGPMGSYGLEVDWWSLGAVLYVLLTGTKPFCSPEAEAAGEDAAKLLMRIIDPWYEPPLPVYLSPAARDLVRKLLTRQPRWRLGCGGGGAEEVRQHTFFKGFDWPAYEERRLAPPFPPQEVTLPQHQEAESVARFFGFYGSSIAFSSMPDSLPKLRNQHQRPNGGNGGNGGGNGGGAGAAGAAAAPAAGAAAAGGQQQQLQPPVDPAVEAARAAAAAARRRLQQVADMLRDF</sequence>
<feature type="compositionally biased region" description="Low complexity" evidence="6">
    <location>
        <begin position="178"/>
        <end position="192"/>
    </location>
</feature>
<dbReference type="PROSITE" id="PS50011">
    <property type="entry name" value="PROTEIN_KINASE_DOM"/>
    <property type="match status" value="1"/>
</dbReference>
<dbReference type="Pfam" id="PF00069">
    <property type="entry name" value="Pkinase"/>
    <property type="match status" value="2"/>
</dbReference>
<evidence type="ECO:0000259" key="7">
    <source>
        <dbReference type="PROSITE" id="PS50011"/>
    </source>
</evidence>
<feature type="region of interest" description="Disordered" evidence="6">
    <location>
        <begin position="1039"/>
        <end position="1070"/>
    </location>
</feature>
<feature type="compositionally biased region" description="Basic residues" evidence="6">
    <location>
        <begin position="673"/>
        <end position="684"/>
    </location>
</feature>
<dbReference type="PANTHER" id="PTHR24351">
    <property type="entry name" value="RIBOSOMAL PROTEIN S6 KINASE"/>
    <property type="match status" value="1"/>
</dbReference>
<name>A0A835WAP9_CHLIN</name>
<keyword evidence="3" id="KW-0547">Nucleotide-binding</keyword>
<keyword evidence="5" id="KW-0067">ATP-binding</keyword>
<feature type="region of interest" description="Disordered" evidence="6">
    <location>
        <begin position="488"/>
        <end position="528"/>
    </location>
</feature>
<keyword evidence="2" id="KW-0808">Transferase</keyword>
<dbReference type="EMBL" id="JAEHOC010000003">
    <property type="protein sequence ID" value="KAG2443865.1"/>
    <property type="molecule type" value="Genomic_DNA"/>
</dbReference>
<dbReference type="InterPro" id="IPR008271">
    <property type="entry name" value="Ser/Thr_kinase_AS"/>
</dbReference>
<feature type="compositionally biased region" description="Gly residues" evidence="6">
    <location>
        <begin position="1053"/>
        <end position="1068"/>
    </location>
</feature>
<dbReference type="AlphaFoldDB" id="A0A835WAP9"/>
<evidence type="ECO:0000256" key="4">
    <source>
        <dbReference type="ARBA" id="ARBA00022777"/>
    </source>
</evidence>
<dbReference type="OrthoDB" id="545463at2759"/>
<feature type="region of interest" description="Disordered" evidence="6">
    <location>
        <begin position="859"/>
        <end position="891"/>
    </location>
</feature>
<evidence type="ECO:0000256" key="3">
    <source>
        <dbReference type="ARBA" id="ARBA00022741"/>
    </source>
</evidence>
<feature type="compositionally biased region" description="Low complexity" evidence="6">
    <location>
        <begin position="321"/>
        <end position="351"/>
    </location>
</feature>
<feature type="region of interest" description="Disordered" evidence="6">
    <location>
        <begin position="236"/>
        <end position="283"/>
    </location>
</feature>
<gene>
    <name evidence="8" type="ORF">HXX76_002208</name>
</gene>
<accession>A0A835WAP9</accession>
<feature type="compositionally biased region" description="Acidic residues" evidence="6">
    <location>
        <begin position="416"/>
        <end position="441"/>
    </location>
</feature>
<dbReference type="PROSITE" id="PS00108">
    <property type="entry name" value="PROTEIN_KINASE_ST"/>
    <property type="match status" value="1"/>
</dbReference>
<dbReference type="InterPro" id="IPR011009">
    <property type="entry name" value="Kinase-like_dom_sf"/>
</dbReference>
<keyword evidence="9" id="KW-1185">Reference proteome</keyword>
<feature type="compositionally biased region" description="Low complexity" evidence="6">
    <location>
        <begin position="54"/>
        <end position="84"/>
    </location>
</feature>
<feature type="compositionally biased region" description="Gly residues" evidence="6">
    <location>
        <begin position="871"/>
        <end position="885"/>
    </location>
</feature>
<dbReference type="InterPro" id="IPR000719">
    <property type="entry name" value="Prot_kinase_dom"/>
</dbReference>
<dbReference type="GO" id="GO:0005524">
    <property type="term" value="F:ATP binding"/>
    <property type="evidence" value="ECO:0007669"/>
    <property type="project" value="UniProtKB-KW"/>
</dbReference>
<feature type="compositionally biased region" description="Polar residues" evidence="6">
    <location>
        <begin position="509"/>
        <end position="520"/>
    </location>
</feature>
<comment type="caution">
    <text evidence="8">The sequence shown here is derived from an EMBL/GenBank/DDBJ whole genome shotgun (WGS) entry which is preliminary data.</text>
</comment>
<evidence type="ECO:0000256" key="5">
    <source>
        <dbReference type="ARBA" id="ARBA00022840"/>
    </source>
</evidence>
<dbReference type="SMART" id="SM00220">
    <property type="entry name" value="S_TKc"/>
    <property type="match status" value="1"/>
</dbReference>
<feature type="compositionally biased region" description="Low complexity" evidence="6">
    <location>
        <begin position="141"/>
        <end position="160"/>
    </location>
</feature>
<evidence type="ECO:0000256" key="2">
    <source>
        <dbReference type="ARBA" id="ARBA00022679"/>
    </source>
</evidence>
<feature type="region of interest" description="Disordered" evidence="6">
    <location>
        <begin position="320"/>
        <end position="351"/>
    </location>
</feature>
<feature type="region of interest" description="Disordered" evidence="6">
    <location>
        <begin position="141"/>
        <end position="219"/>
    </location>
</feature>
<feature type="compositionally biased region" description="Pro residues" evidence="6">
    <location>
        <begin position="245"/>
        <end position="270"/>
    </location>
</feature>
<feature type="region of interest" description="Disordered" evidence="6">
    <location>
        <begin position="635"/>
        <end position="684"/>
    </location>
</feature>
<evidence type="ECO:0000256" key="1">
    <source>
        <dbReference type="ARBA" id="ARBA00022527"/>
    </source>
</evidence>